<dbReference type="InterPro" id="IPR011010">
    <property type="entry name" value="DNA_brk_join_enz"/>
</dbReference>
<evidence type="ECO:0000256" key="1">
    <source>
        <dbReference type="ARBA" id="ARBA00008857"/>
    </source>
</evidence>
<dbReference type="PANTHER" id="PTHR30349">
    <property type="entry name" value="PHAGE INTEGRASE-RELATED"/>
    <property type="match status" value="1"/>
</dbReference>
<organism evidence="5 6">
    <name type="scientific">Pseudochryseolinea flava</name>
    <dbReference type="NCBI Taxonomy" id="2059302"/>
    <lineage>
        <taxon>Bacteria</taxon>
        <taxon>Pseudomonadati</taxon>
        <taxon>Bacteroidota</taxon>
        <taxon>Cytophagia</taxon>
        <taxon>Cytophagales</taxon>
        <taxon>Fulvivirgaceae</taxon>
        <taxon>Pseudochryseolinea</taxon>
    </lineage>
</organism>
<protein>
    <submittedName>
        <fullName evidence="5">Site-specific integrase</fullName>
    </submittedName>
</protein>
<evidence type="ECO:0000259" key="4">
    <source>
        <dbReference type="PROSITE" id="PS51898"/>
    </source>
</evidence>
<dbReference type="GO" id="GO:0006310">
    <property type="term" value="P:DNA recombination"/>
    <property type="evidence" value="ECO:0007669"/>
    <property type="project" value="UniProtKB-KW"/>
</dbReference>
<dbReference type="AlphaFoldDB" id="A0A364Y522"/>
<dbReference type="Proteomes" id="UP000251889">
    <property type="component" value="Unassembled WGS sequence"/>
</dbReference>
<feature type="domain" description="Tyr recombinase" evidence="4">
    <location>
        <begin position="154"/>
        <end position="331"/>
    </location>
</feature>
<gene>
    <name evidence="5" type="ORF">DQQ10_09650</name>
</gene>
<dbReference type="EMBL" id="QMFY01000004">
    <property type="protein sequence ID" value="RAW01171.1"/>
    <property type="molecule type" value="Genomic_DNA"/>
</dbReference>
<dbReference type="Pfam" id="PF13102">
    <property type="entry name" value="Phage_int_SAM_5"/>
    <property type="match status" value="1"/>
</dbReference>
<comment type="similarity">
    <text evidence="1">Belongs to the 'phage' integrase family.</text>
</comment>
<proteinExistence type="inferred from homology"/>
<dbReference type="CDD" id="cd01185">
    <property type="entry name" value="INTN1_C_like"/>
    <property type="match status" value="1"/>
</dbReference>
<dbReference type="SUPFAM" id="SSF56349">
    <property type="entry name" value="DNA breaking-rejoining enzymes"/>
    <property type="match status" value="1"/>
</dbReference>
<sequence length="346" mass="40159">MNHEISVVKSELINVFNQLKFEKAIISAEIIKNKYLGVEVKKFSLLDTISFHNADLHRRIGTNFSKATWTKFNTLYSKVECFIKEHLKRRDVALYELGYSFATESEYFLRSKNLGHNISMKYIRMLKKILNESVRKVGYKENPLAEFKCTFKWKEREVLTWPELVRIKEKHFAMKRLELVKDYFIFSFFTGLAYVDVVKLSRQSVIEGVGGKRWLTFERQKSKIEVRLPLLSEPENIIKKYDSHPEAAPRGKVFPSISNQKMNSYLKEIAAACDISKELTFHLARHTFATTVSLSNGVPIESVSKMLGHTKISTTQIYAKVVQQKLSDDMDALPRKVSKILNKEDE</sequence>
<evidence type="ECO:0000256" key="2">
    <source>
        <dbReference type="ARBA" id="ARBA00023125"/>
    </source>
</evidence>
<keyword evidence="2" id="KW-0238">DNA-binding</keyword>
<dbReference type="PROSITE" id="PS51898">
    <property type="entry name" value="TYR_RECOMBINASE"/>
    <property type="match status" value="1"/>
</dbReference>
<dbReference type="GO" id="GO:0003677">
    <property type="term" value="F:DNA binding"/>
    <property type="evidence" value="ECO:0007669"/>
    <property type="project" value="UniProtKB-KW"/>
</dbReference>
<dbReference type="Gene3D" id="1.10.443.10">
    <property type="entry name" value="Intergrase catalytic core"/>
    <property type="match status" value="1"/>
</dbReference>
<reference evidence="5 6" key="1">
    <citation type="submission" date="2018-06" db="EMBL/GenBank/DDBJ databases">
        <title>Chryseolinea flavus sp. nov., a member of the phylum Bacteroidetes isolated from soil.</title>
        <authorList>
            <person name="Li Y."/>
            <person name="Wang J."/>
        </authorList>
    </citation>
    <scope>NUCLEOTIDE SEQUENCE [LARGE SCALE GENOMIC DNA]</scope>
    <source>
        <strain evidence="5 6">SDU1-6</strain>
    </source>
</reference>
<dbReference type="OrthoDB" id="9806835at2"/>
<evidence type="ECO:0000313" key="5">
    <source>
        <dbReference type="EMBL" id="RAW01171.1"/>
    </source>
</evidence>
<dbReference type="InterPro" id="IPR010998">
    <property type="entry name" value="Integrase_recombinase_N"/>
</dbReference>
<accession>A0A364Y522</accession>
<dbReference type="PANTHER" id="PTHR30349:SF64">
    <property type="entry name" value="PROPHAGE INTEGRASE INTD-RELATED"/>
    <property type="match status" value="1"/>
</dbReference>
<dbReference type="Pfam" id="PF00589">
    <property type="entry name" value="Phage_integrase"/>
    <property type="match status" value="1"/>
</dbReference>
<dbReference type="GO" id="GO:0015074">
    <property type="term" value="P:DNA integration"/>
    <property type="evidence" value="ECO:0007669"/>
    <property type="project" value="InterPro"/>
</dbReference>
<dbReference type="RefSeq" id="WP_112746657.1">
    <property type="nucleotide sequence ID" value="NZ_QMFY01000004.1"/>
</dbReference>
<name>A0A364Y522_9BACT</name>
<keyword evidence="6" id="KW-1185">Reference proteome</keyword>
<dbReference type="InterPro" id="IPR013762">
    <property type="entry name" value="Integrase-like_cat_sf"/>
</dbReference>
<dbReference type="InterPro" id="IPR025269">
    <property type="entry name" value="SAM-like_dom"/>
</dbReference>
<evidence type="ECO:0000256" key="3">
    <source>
        <dbReference type="ARBA" id="ARBA00023172"/>
    </source>
</evidence>
<comment type="caution">
    <text evidence="5">The sequence shown here is derived from an EMBL/GenBank/DDBJ whole genome shotgun (WGS) entry which is preliminary data.</text>
</comment>
<evidence type="ECO:0000313" key="6">
    <source>
        <dbReference type="Proteomes" id="UP000251889"/>
    </source>
</evidence>
<dbReference type="Gene3D" id="1.10.150.130">
    <property type="match status" value="1"/>
</dbReference>
<dbReference type="InterPro" id="IPR002104">
    <property type="entry name" value="Integrase_catalytic"/>
</dbReference>
<keyword evidence="3" id="KW-0233">DNA recombination</keyword>
<dbReference type="InterPro" id="IPR050090">
    <property type="entry name" value="Tyrosine_recombinase_XerCD"/>
</dbReference>